<evidence type="ECO:0000256" key="3">
    <source>
        <dbReference type="ARBA" id="ARBA00022448"/>
    </source>
</evidence>
<dbReference type="AlphaFoldDB" id="A0A0J1BJP6"/>
<keyword evidence="5 8" id="KW-0812">Transmembrane</keyword>
<keyword evidence="7 8" id="KW-0472">Membrane</keyword>
<dbReference type="RefSeq" id="WP_047813084.1">
    <property type="nucleotide sequence ID" value="NZ_LECT01000010.1"/>
</dbReference>
<evidence type="ECO:0000256" key="8">
    <source>
        <dbReference type="RuleBase" id="RU361157"/>
    </source>
</evidence>
<dbReference type="PATRIC" id="fig|595434.4.peg.1056"/>
<keyword evidence="4 8" id="KW-1003">Cell membrane</keyword>
<evidence type="ECO:0000313" key="11">
    <source>
        <dbReference type="Proteomes" id="UP000036367"/>
    </source>
</evidence>
<feature type="transmembrane region" description="Helical" evidence="8">
    <location>
        <begin position="21"/>
        <end position="40"/>
    </location>
</feature>
<dbReference type="GO" id="GO:0140359">
    <property type="term" value="F:ABC-type transporter activity"/>
    <property type="evidence" value="ECO:0007669"/>
    <property type="project" value="InterPro"/>
</dbReference>
<evidence type="ECO:0000256" key="4">
    <source>
        <dbReference type="ARBA" id="ARBA00022475"/>
    </source>
</evidence>
<evidence type="ECO:0000313" key="10">
    <source>
        <dbReference type="EMBL" id="KLU06785.1"/>
    </source>
</evidence>
<feature type="transmembrane region" description="Helical" evidence="8">
    <location>
        <begin position="284"/>
        <end position="306"/>
    </location>
</feature>
<proteinExistence type="inferred from homology"/>
<keyword evidence="11" id="KW-1185">Reference proteome</keyword>
<dbReference type="Pfam" id="PF12698">
    <property type="entry name" value="ABC2_membrane_3"/>
    <property type="match status" value="1"/>
</dbReference>
<dbReference type="OrthoDB" id="9776218at2"/>
<organism evidence="10 11">
    <name type="scientific">Rhodopirellula islandica</name>
    <dbReference type="NCBI Taxonomy" id="595434"/>
    <lineage>
        <taxon>Bacteria</taxon>
        <taxon>Pseudomonadati</taxon>
        <taxon>Planctomycetota</taxon>
        <taxon>Planctomycetia</taxon>
        <taxon>Pirellulales</taxon>
        <taxon>Pirellulaceae</taxon>
        <taxon>Rhodopirellula</taxon>
    </lineage>
</organism>
<feature type="domain" description="ABC transmembrane type-2" evidence="9">
    <location>
        <begin position="132"/>
        <end position="366"/>
    </location>
</feature>
<evidence type="ECO:0000256" key="6">
    <source>
        <dbReference type="ARBA" id="ARBA00022989"/>
    </source>
</evidence>
<feature type="transmembrane region" description="Helical" evidence="8">
    <location>
        <begin position="345"/>
        <end position="363"/>
    </location>
</feature>
<dbReference type="GO" id="GO:0043190">
    <property type="term" value="C:ATP-binding cassette (ABC) transporter complex"/>
    <property type="evidence" value="ECO:0007669"/>
    <property type="project" value="InterPro"/>
</dbReference>
<feature type="transmembrane region" description="Helical" evidence="8">
    <location>
        <begin position="173"/>
        <end position="197"/>
    </location>
</feature>
<evidence type="ECO:0000256" key="2">
    <source>
        <dbReference type="ARBA" id="ARBA00007783"/>
    </source>
</evidence>
<protein>
    <recommendedName>
        <fullName evidence="8">Transport permease protein</fullName>
    </recommendedName>
</protein>
<dbReference type="InterPro" id="IPR051449">
    <property type="entry name" value="ABC-2_transporter_component"/>
</dbReference>
<feature type="transmembrane region" description="Helical" evidence="8">
    <location>
        <begin position="218"/>
        <end position="245"/>
    </location>
</feature>
<accession>A0A0J1BJP6</accession>
<gene>
    <name evidence="10" type="ORF">RISK_001099</name>
</gene>
<dbReference type="InterPro" id="IPR047817">
    <property type="entry name" value="ABC2_TM_bact-type"/>
</dbReference>
<keyword evidence="6 8" id="KW-1133">Transmembrane helix</keyword>
<evidence type="ECO:0000256" key="1">
    <source>
        <dbReference type="ARBA" id="ARBA00004651"/>
    </source>
</evidence>
<dbReference type="Gene3D" id="3.40.1710.10">
    <property type="entry name" value="abc type-2 transporter like domain"/>
    <property type="match status" value="1"/>
</dbReference>
<dbReference type="PROSITE" id="PS51012">
    <property type="entry name" value="ABC_TM2"/>
    <property type="match status" value="1"/>
</dbReference>
<evidence type="ECO:0000256" key="7">
    <source>
        <dbReference type="ARBA" id="ARBA00023136"/>
    </source>
</evidence>
<reference evidence="10" key="1">
    <citation type="submission" date="2015-05" db="EMBL/GenBank/DDBJ databases">
        <title>Permanent draft genome of Rhodopirellula islandicus K833.</title>
        <authorList>
            <person name="Kizina J."/>
            <person name="Richter M."/>
            <person name="Glockner F.O."/>
            <person name="Harder J."/>
        </authorList>
    </citation>
    <scope>NUCLEOTIDE SEQUENCE [LARGE SCALE GENOMIC DNA]</scope>
    <source>
        <strain evidence="10">K833</strain>
    </source>
</reference>
<comment type="similarity">
    <text evidence="2 8">Belongs to the ABC-2 integral membrane protein family.</text>
</comment>
<dbReference type="Proteomes" id="UP000036367">
    <property type="component" value="Unassembled WGS sequence"/>
</dbReference>
<keyword evidence="3 8" id="KW-0813">Transport</keyword>
<dbReference type="STRING" id="595434.RISK_001099"/>
<dbReference type="PANTHER" id="PTHR30294:SF44">
    <property type="entry name" value="MULTIDRUG ABC TRANSPORTER PERMEASE YBHR-RELATED"/>
    <property type="match status" value="1"/>
</dbReference>
<dbReference type="PRINTS" id="PR00164">
    <property type="entry name" value="ABC2TRNSPORT"/>
</dbReference>
<dbReference type="EMBL" id="LECT01000010">
    <property type="protein sequence ID" value="KLU06785.1"/>
    <property type="molecule type" value="Genomic_DNA"/>
</dbReference>
<name>A0A0J1BJP6_RHOIS</name>
<dbReference type="PANTHER" id="PTHR30294">
    <property type="entry name" value="MEMBRANE COMPONENT OF ABC TRANSPORTER YHHJ-RELATED"/>
    <property type="match status" value="1"/>
</dbReference>
<dbReference type="InterPro" id="IPR000412">
    <property type="entry name" value="ABC_2_transport"/>
</dbReference>
<dbReference type="InterPro" id="IPR013525">
    <property type="entry name" value="ABC2_TM"/>
</dbReference>
<evidence type="ECO:0000256" key="5">
    <source>
        <dbReference type="ARBA" id="ARBA00022692"/>
    </source>
</evidence>
<evidence type="ECO:0000259" key="9">
    <source>
        <dbReference type="PROSITE" id="PS51012"/>
    </source>
</evidence>
<feature type="transmembrane region" description="Helical" evidence="8">
    <location>
        <begin position="251"/>
        <end position="272"/>
    </location>
</feature>
<comment type="subcellular location">
    <subcellularLocation>
        <location evidence="1 8">Cell membrane</location>
        <topology evidence="1 8">Multi-pass membrane protein</topology>
    </subcellularLocation>
</comment>
<comment type="caution">
    <text evidence="10">The sequence shown here is derived from an EMBL/GenBank/DDBJ whole genome shotgun (WGS) entry which is preliminary data.</text>
</comment>
<sequence>MFHLIALIQKEFLALLKDPRSRFVIIAPPIIQLLVFGYAATFDVTDVPLAVYNESSGEASRELVARFEGSGNFRRVATITEDRQIAPLVDSRQALVVLHIGRTFSRDIHRDGQGTIQIILDGRDSNTALITLGYARQIVQRFNAAWATEHGFSGAPAKLEVRSWYNPNLQSRWFIVPGIVGLLTLVVTLLVTALSVAREREQGTFDQLLVTPYRPWEILVGKATPGFIIGIAEATVIIVATILWFEVPFHGSLLTLYCGVVLFVLAVIGIGLMISSLAVTQQQALLGAFLFLVPAIILSGFSTPIANMPPLVQTLTYLDPLRYFMVVVRGTFLEGTPFHLLIDQFWPMALIAAVTLTSAGWLFRRRMN</sequence>